<dbReference type="Pfam" id="PF00512">
    <property type="entry name" value="HisKA"/>
    <property type="match status" value="1"/>
</dbReference>
<evidence type="ECO:0000256" key="11">
    <source>
        <dbReference type="ARBA" id="ARBA00023306"/>
    </source>
</evidence>
<dbReference type="SMART" id="SM00388">
    <property type="entry name" value="HisKA"/>
    <property type="match status" value="1"/>
</dbReference>
<dbReference type="InterPro" id="IPR003661">
    <property type="entry name" value="HisK_dim/P_dom"/>
</dbReference>
<evidence type="ECO:0000256" key="8">
    <source>
        <dbReference type="ARBA" id="ARBA00022840"/>
    </source>
</evidence>
<keyword evidence="10 13" id="KW-0472">Membrane</keyword>
<dbReference type="EMBL" id="UOFB01000220">
    <property type="protein sequence ID" value="VAW47822.1"/>
    <property type="molecule type" value="Genomic_DNA"/>
</dbReference>
<dbReference type="SUPFAM" id="SSF55874">
    <property type="entry name" value="ATPase domain of HSP90 chaperone/DNA topoisomerase II/histidine kinase"/>
    <property type="match status" value="1"/>
</dbReference>
<evidence type="ECO:0000256" key="9">
    <source>
        <dbReference type="ARBA" id="ARBA00023012"/>
    </source>
</evidence>
<dbReference type="SMART" id="SM00448">
    <property type="entry name" value="REC"/>
    <property type="match status" value="1"/>
</dbReference>
<dbReference type="SUPFAM" id="SSF52172">
    <property type="entry name" value="CheY-like"/>
    <property type="match status" value="1"/>
</dbReference>
<reference evidence="16" key="1">
    <citation type="submission" date="2018-06" db="EMBL/GenBank/DDBJ databases">
        <authorList>
            <person name="Zhirakovskaya E."/>
        </authorList>
    </citation>
    <scope>NUCLEOTIDE SEQUENCE</scope>
</reference>
<dbReference type="InterPro" id="IPR011006">
    <property type="entry name" value="CheY-like_superfamily"/>
</dbReference>
<dbReference type="PROSITE" id="PS50109">
    <property type="entry name" value="HIS_KIN"/>
    <property type="match status" value="1"/>
</dbReference>
<sequence>MNLLPSLAFKPTLFFLLCLFSLQAHALTLTLEERAWIEQNPTITLGSDYAWAPYDFVDSQNQHAGISADIIEIIRQKTGLDIQIKSGVWADIMTDMQSGRLDGLVCAVQTPERLEYLNFSSPYTSIPLAIVTRINQSNIQSVDDLKGRKVGVNKGSYLHEWLKTNYPDIVLVLTHSNEQALDFVSFGQVDAYFGNVAVATYVIRQKYLTNLKIVAKVNGLETKTSIAIDKNQPILMSIMQKSLADIKPEVTRAINEKWLFQSQQEASQRVVLTPQEQQWMKSFGAVNVASELDWPPFDFIDDSKAPVGLSLDYLTLIAQKTGLKLNVTADSWPKNLSDLEYKKADLLPAAVKNKDRERYAIFSDPYFKAKDYFFIRDDLHVENLSDLDGKTVALPKEYASIPVIQRDYPNILILETSSVQASIEAVLQNKAQLLYGLYPSISYKLRETGLNNILPFKATQGNQNLNFMVRKDIPELVSILNKGLASITGAEKQALESKWLIQSQQDASQGVVLTPQEQQWMNSFGAVNVASELDWPPFNFIDDAKAPVGLSLDYLMLIAQKTGLKLNVTADSWPKNLSDLEYKRADLLPAAVKNKNRERYATFSDPYFKAKNYFFIRDDLDVEDLSDLDGKTVALPKGFSSIRLIQQNYPNILILETTSVQASIEAVLQNKAQLLYGVYPTISYLLRKTGVNTIMPFKATQQADQNINFMVRKDAPELVSILNKGLAAITSAEKQFIESKWLVPVLGGAEPMKTFSLSEKEQLFLQQNSTFRFTGDPDWLPFEAFTQAGEYKGIVSDFLKEIEKKLPLSFESVPVSSWQDTLDLADQKKVDVISGDVDDAHLAQNYKPIEPYIITPIVIVMNEEAGFVNAFSELQDKSIAIVKGYGYTHTLLRQFSEHQFREYDTSLDVLNSIASGHSDAAVLSLPVASYLIKKHGFYHLKIAGKTDLEMSLTLFVLKDKPILHQLLNRVMKEVSEERGGEILNAWIKLNFASKADYWLIFQIVLISLLFISIIVYWNLKLSKEIKQRKAIEQQLETEKDKFKHLFEKATDGHLIYQRNYFVACNQAALTLLGLRDKKELLEQDIIQFSPEYQPDGELSINKRKRLTQNCFNQGMQRFDWLLKSSDGQTFWVDVVYTSIPYLGKPAIYVSWRDKTEQKALEESLKQNEAQIKLLIDSIPLIVIVTDFEGGILNANRKAIDDYQVVPEQISTLNIANFYQHSSDRDEIKRRLQSDGRVDQKVVTMKDFKGRAREMMLSVIPIKYHNQSALLTIAVDLTERILAEKQLKEAMAKAEAANRSKTEFLANMSHEIRTPMNAILGFTELLNEQVQEPRLKSFISTIQSAGNTLLMLINDILDLSKIEAGKMSLNKVATNPHDLFQEVGDIFTMNIQKKGLDFYIEIDPEIPKTVLLDPVRLRQVLFNLLGNAVKFTETGFIKLSVKSLSVFDHLSKMNLLIKVEDTGMGIPLDQQDRIFNVFEQQSGQDSGKFGGTGLGLSITKRLVKMMQGTMSLESTPGQGSTFSVLLEKIDVASIDSQPSFMTDSLDFNPKAIEFKKATILVVDDILDNRELICQNFVGIGLEVIQAENGQEAIDLYKKHEIDFILMDIRMPVLNGYEAAKVIKSLNPKIPIVALTASVMQDEFEKIRREYFDDYLRKPVLRNDLIKTLAQFLTYRDKGEEELKQAETRSLELDETQFSETLRQALHDEVSELYQEAVNSNSIDDIKTFAKKIAGIASTHESESLDYFASQLLERVDSFDIAGMQFLLKKYEEVAKGVN</sequence>
<dbReference type="SUPFAM" id="SSF55785">
    <property type="entry name" value="PYP-like sensor domain (PAS domain)"/>
    <property type="match status" value="2"/>
</dbReference>
<comment type="subcellular location">
    <subcellularLocation>
        <location evidence="2">Membrane</location>
    </subcellularLocation>
</comment>
<evidence type="ECO:0000259" key="14">
    <source>
        <dbReference type="PROSITE" id="PS50109"/>
    </source>
</evidence>
<evidence type="ECO:0000313" key="16">
    <source>
        <dbReference type="EMBL" id="VAW47822.1"/>
    </source>
</evidence>
<feature type="domain" description="Histidine kinase" evidence="14">
    <location>
        <begin position="1306"/>
        <end position="1529"/>
    </location>
</feature>
<keyword evidence="13" id="KW-1133">Transmembrane helix</keyword>
<dbReference type="CDD" id="cd00130">
    <property type="entry name" value="PAS"/>
    <property type="match status" value="1"/>
</dbReference>
<dbReference type="SMART" id="SM00091">
    <property type="entry name" value="PAS"/>
    <property type="match status" value="2"/>
</dbReference>
<dbReference type="InterPro" id="IPR005467">
    <property type="entry name" value="His_kinase_dom"/>
</dbReference>
<dbReference type="InterPro" id="IPR000014">
    <property type="entry name" value="PAS"/>
</dbReference>
<keyword evidence="13" id="KW-0812">Transmembrane</keyword>
<dbReference type="Gene3D" id="3.40.190.10">
    <property type="entry name" value="Periplasmic binding protein-like II"/>
    <property type="match status" value="8"/>
</dbReference>
<dbReference type="PANTHER" id="PTHR43047:SF72">
    <property type="entry name" value="OSMOSENSING HISTIDINE PROTEIN KINASE SLN1"/>
    <property type="match status" value="1"/>
</dbReference>
<dbReference type="GO" id="GO:0005886">
    <property type="term" value="C:plasma membrane"/>
    <property type="evidence" value="ECO:0007669"/>
    <property type="project" value="TreeGrafter"/>
</dbReference>
<dbReference type="Gene3D" id="3.30.450.20">
    <property type="entry name" value="PAS domain"/>
    <property type="match status" value="2"/>
</dbReference>
<dbReference type="Pfam" id="PF00497">
    <property type="entry name" value="SBP_bac_3"/>
    <property type="match status" value="4"/>
</dbReference>
<dbReference type="CDD" id="cd16922">
    <property type="entry name" value="HATPase_EvgS-ArcB-TorS-like"/>
    <property type="match status" value="1"/>
</dbReference>
<dbReference type="InterPro" id="IPR001638">
    <property type="entry name" value="Solute-binding_3/MltF_N"/>
</dbReference>
<evidence type="ECO:0000256" key="13">
    <source>
        <dbReference type="SAM" id="Phobius"/>
    </source>
</evidence>
<dbReference type="Pfam" id="PF00072">
    <property type="entry name" value="Response_reg"/>
    <property type="match status" value="1"/>
</dbReference>
<dbReference type="NCBIfam" id="TIGR00229">
    <property type="entry name" value="sensory_box"/>
    <property type="match status" value="2"/>
</dbReference>
<dbReference type="SUPFAM" id="SSF47384">
    <property type="entry name" value="Homodimeric domain of signal transducing histidine kinase"/>
    <property type="match status" value="1"/>
</dbReference>
<evidence type="ECO:0000256" key="2">
    <source>
        <dbReference type="ARBA" id="ARBA00004370"/>
    </source>
</evidence>
<dbReference type="SMART" id="SM00387">
    <property type="entry name" value="HATPase_c"/>
    <property type="match status" value="1"/>
</dbReference>
<dbReference type="PRINTS" id="PR00344">
    <property type="entry name" value="BCTRLSENSOR"/>
</dbReference>
<evidence type="ECO:0000256" key="3">
    <source>
        <dbReference type="ARBA" id="ARBA00012438"/>
    </source>
</evidence>
<dbReference type="GO" id="GO:0000155">
    <property type="term" value="F:phosphorelay sensor kinase activity"/>
    <property type="evidence" value="ECO:0007669"/>
    <property type="project" value="InterPro"/>
</dbReference>
<keyword evidence="6" id="KW-0547">Nucleotide-binding</keyword>
<evidence type="ECO:0000256" key="5">
    <source>
        <dbReference type="ARBA" id="ARBA00022679"/>
    </source>
</evidence>
<feature type="transmembrane region" description="Helical" evidence="13">
    <location>
        <begin position="997"/>
        <end position="1019"/>
    </location>
</feature>
<dbReference type="Pfam" id="PF13426">
    <property type="entry name" value="PAS_9"/>
    <property type="match status" value="2"/>
</dbReference>
<evidence type="ECO:0000256" key="1">
    <source>
        <dbReference type="ARBA" id="ARBA00000085"/>
    </source>
</evidence>
<dbReference type="PROSITE" id="PS50110">
    <property type="entry name" value="RESPONSE_REGULATORY"/>
    <property type="match status" value="1"/>
</dbReference>
<keyword evidence="9" id="KW-0902">Two-component regulatory system</keyword>
<evidence type="ECO:0000259" key="15">
    <source>
        <dbReference type="PROSITE" id="PS50110"/>
    </source>
</evidence>
<evidence type="ECO:0000256" key="10">
    <source>
        <dbReference type="ARBA" id="ARBA00023136"/>
    </source>
</evidence>
<accession>A0A3B0W9E3</accession>
<dbReference type="FunFam" id="1.10.287.130:FF:000038">
    <property type="entry name" value="Sensory transduction histidine kinase"/>
    <property type="match status" value="1"/>
</dbReference>
<keyword evidence="12" id="KW-0175">Coiled coil</keyword>
<keyword evidence="5 16" id="KW-0808">Transferase</keyword>
<keyword evidence="7" id="KW-0418">Kinase</keyword>
<dbReference type="InterPro" id="IPR035965">
    <property type="entry name" value="PAS-like_dom_sf"/>
</dbReference>
<dbReference type="InterPro" id="IPR003594">
    <property type="entry name" value="HATPase_dom"/>
</dbReference>
<gene>
    <name evidence="16" type="ORF">MNBD_GAMMA04-816</name>
</gene>
<evidence type="ECO:0000256" key="4">
    <source>
        <dbReference type="ARBA" id="ARBA00022553"/>
    </source>
</evidence>
<keyword evidence="11" id="KW-0131">Cell cycle</keyword>
<dbReference type="GO" id="GO:0005524">
    <property type="term" value="F:ATP binding"/>
    <property type="evidence" value="ECO:0007669"/>
    <property type="project" value="UniProtKB-KW"/>
</dbReference>
<dbReference type="SMART" id="SM00062">
    <property type="entry name" value="PBPb"/>
    <property type="match status" value="4"/>
</dbReference>
<dbReference type="CDD" id="cd00082">
    <property type="entry name" value="HisKA"/>
    <property type="match status" value="1"/>
</dbReference>
<keyword evidence="8" id="KW-0067">ATP-binding</keyword>
<dbReference type="SUPFAM" id="SSF53850">
    <property type="entry name" value="Periplasmic binding protein-like II"/>
    <property type="match status" value="4"/>
</dbReference>
<dbReference type="FunFam" id="3.30.565.10:FF:000010">
    <property type="entry name" value="Sensor histidine kinase RcsC"/>
    <property type="match status" value="1"/>
</dbReference>
<dbReference type="CDD" id="cd01007">
    <property type="entry name" value="PBP2_BvgS_HisK_like"/>
    <property type="match status" value="4"/>
</dbReference>
<dbReference type="InterPro" id="IPR001789">
    <property type="entry name" value="Sig_transdc_resp-reg_receiver"/>
</dbReference>
<feature type="coiled-coil region" evidence="12">
    <location>
        <begin position="1021"/>
        <end position="1048"/>
    </location>
</feature>
<dbReference type="InterPro" id="IPR004358">
    <property type="entry name" value="Sig_transdc_His_kin-like_C"/>
</dbReference>
<keyword evidence="4" id="KW-0597">Phosphoprotein</keyword>
<dbReference type="Gene3D" id="3.40.50.2300">
    <property type="match status" value="1"/>
</dbReference>
<evidence type="ECO:0000256" key="6">
    <source>
        <dbReference type="ARBA" id="ARBA00022741"/>
    </source>
</evidence>
<feature type="domain" description="Response regulatory" evidence="15">
    <location>
        <begin position="1557"/>
        <end position="1671"/>
    </location>
</feature>
<dbReference type="Gene3D" id="3.30.565.10">
    <property type="entry name" value="Histidine kinase-like ATPase, C-terminal domain"/>
    <property type="match status" value="1"/>
</dbReference>
<protein>
    <recommendedName>
        <fullName evidence="3">histidine kinase</fullName>
        <ecNumber evidence="3">2.7.13.3</ecNumber>
    </recommendedName>
</protein>
<proteinExistence type="predicted"/>
<dbReference type="PANTHER" id="PTHR43047">
    <property type="entry name" value="TWO-COMPONENT HISTIDINE PROTEIN KINASE"/>
    <property type="match status" value="1"/>
</dbReference>
<dbReference type="CDD" id="cd17546">
    <property type="entry name" value="REC_hyHK_CKI1_RcsC-like"/>
    <property type="match status" value="1"/>
</dbReference>
<name>A0A3B0W9E3_9ZZZZ</name>
<dbReference type="InterPro" id="IPR036097">
    <property type="entry name" value="HisK_dim/P_sf"/>
</dbReference>
<dbReference type="GO" id="GO:0009927">
    <property type="term" value="F:histidine phosphotransfer kinase activity"/>
    <property type="evidence" value="ECO:0007669"/>
    <property type="project" value="TreeGrafter"/>
</dbReference>
<dbReference type="Gene3D" id="1.10.287.130">
    <property type="match status" value="1"/>
</dbReference>
<dbReference type="InterPro" id="IPR036890">
    <property type="entry name" value="HATPase_C_sf"/>
</dbReference>
<evidence type="ECO:0000256" key="7">
    <source>
        <dbReference type="ARBA" id="ARBA00022777"/>
    </source>
</evidence>
<dbReference type="EC" id="2.7.13.3" evidence="3"/>
<comment type="catalytic activity">
    <reaction evidence="1">
        <text>ATP + protein L-histidine = ADP + protein N-phospho-L-histidine.</text>
        <dbReference type="EC" id="2.7.13.3"/>
    </reaction>
</comment>
<organism evidence="16">
    <name type="scientific">hydrothermal vent metagenome</name>
    <dbReference type="NCBI Taxonomy" id="652676"/>
    <lineage>
        <taxon>unclassified sequences</taxon>
        <taxon>metagenomes</taxon>
        <taxon>ecological metagenomes</taxon>
    </lineage>
</organism>
<dbReference type="Pfam" id="PF02518">
    <property type="entry name" value="HATPase_c"/>
    <property type="match status" value="1"/>
</dbReference>
<evidence type="ECO:0000256" key="12">
    <source>
        <dbReference type="SAM" id="Coils"/>
    </source>
</evidence>